<protein>
    <submittedName>
        <fullName evidence="2">Uncharacterized protein</fullName>
    </submittedName>
</protein>
<evidence type="ECO:0000313" key="3">
    <source>
        <dbReference type="Proteomes" id="UP000197781"/>
    </source>
</evidence>
<evidence type="ECO:0000313" key="2">
    <source>
        <dbReference type="EMBL" id="ASJ57147.1"/>
    </source>
</evidence>
<proteinExistence type="predicted"/>
<organism evidence="2 3">
    <name type="scientific">Brevibacillus formosus</name>
    <dbReference type="NCBI Taxonomy" id="54913"/>
    <lineage>
        <taxon>Bacteria</taxon>
        <taxon>Bacillati</taxon>
        <taxon>Bacillota</taxon>
        <taxon>Bacilli</taxon>
        <taxon>Bacillales</taxon>
        <taxon>Paenibacillaceae</taxon>
        <taxon>Brevibacillus</taxon>
    </lineage>
</organism>
<accession>A0A220MPU6</accession>
<keyword evidence="1" id="KW-1133">Transmembrane helix</keyword>
<feature type="transmembrane region" description="Helical" evidence="1">
    <location>
        <begin position="6"/>
        <end position="22"/>
    </location>
</feature>
<dbReference type="EMBL" id="CP018145">
    <property type="protein sequence ID" value="ASJ57147.1"/>
    <property type="molecule type" value="Genomic_DNA"/>
</dbReference>
<dbReference type="Proteomes" id="UP000197781">
    <property type="component" value="Chromosome"/>
</dbReference>
<dbReference type="KEGG" id="bfm:BP422_28775"/>
<evidence type="ECO:0000256" key="1">
    <source>
        <dbReference type="SAM" id="Phobius"/>
    </source>
</evidence>
<sequence>MWIIIMILLISLLIALVEVPYLRRNAMKKEMLVFFILLVVGTGLGIAESLEANIPNPLDWITFVYKPFSDFIFGTVE</sequence>
<gene>
    <name evidence="2" type="ORF">BP422_28775</name>
</gene>
<name>A0A220MPU6_9BACL</name>
<keyword evidence="1" id="KW-0812">Transmembrane</keyword>
<dbReference type="RefSeq" id="WP_088910610.1">
    <property type="nucleotide sequence ID" value="NZ_CP018145.1"/>
</dbReference>
<keyword evidence="1" id="KW-0472">Membrane</keyword>
<dbReference type="AlphaFoldDB" id="A0A220MPU6"/>
<feature type="transmembrane region" description="Helical" evidence="1">
    <location>
        <begin position="31"/>
        <end position="50"/>
    </location>
</feature>
<reference evidence="2 3" key="1">
    <citation type="submission" date="2016-11" db="EMBL/GenBank/DDBJ databases">
        <authorList>
            <person name="Jaros S."/>
            <person name="Januszkiewicz K."/>
            <person name="Wedrychowicz H."/>
        </authorList>
    </citation>
    <scope>NUCLEOTIDE SEQUENCE [LARGE SCALE GENOMIC DNA]</scope>
    <source>
        <strain evidence="2 3">NF2</strain>
    </source>
</reference>